<keyword evidence="2 4" id="KW-0802">TPR repeat</keyword>
<reference evidence="6 7" key="1">
    <citation type="submission" date="2006-10" db="EMBL/GenBank/DDBJ databases">
        <title>The Genome Sequence of Batrachochytrium dendrobatidis JEL423.</title>
        <authorList>
            <consortium name="The Broad Institute Genome Sequencing Platform"/>
            <person name="Birren B."/>
            <person name="Lander E."/>
            <person name="Galagan J."/>
            <person name="Cuomo C."/>
            <person name="Devon K."/>
            <person name="Jaffe D."/>
            <person name="Butler J."/>
            <person name="Alvarez P."/>
            <person name="Gnerre S."/>
            <person name="Grabherr M."/>
            <person name="Kleber M."/>
            <person name="Mauceli E."/>
            <person name="Brockman W."/>
            <person name="Young S."/>
            <person name="LaButti K."/>
            <person name="Sykes S."/>
            <person name="DeCaprio D."/>
            <person name="Crawford M."/>
            <person name="Koehrsen M."/>
            <person name="Engels R."/>
            <person name="Montgomery P."/>
            <person name="Pearson M."/>
            <person name="Howarth C."/>
            <person name="Larson L."/>
            <person name="White J."/>
            <person name="O'Leary S."/>
            <person name="Kodira C."/>
            <person name="Zeng Q."/>
            <person name="Yandava C."/>
            <person name="Alvarado L."/>
            <person name="Longcore J."/>
            <person name="James T."/>
        </authorList>
    </citation>
    <scope>NUCLEOTIDE SEQUENCE [LARGE SCALE GENOMIC DNA]</scope>
    <source>
        <strain evidence="6 7">JEL423</strain>
    </source>
</reference>
<dbReference type="GO" id="GO:0051879">
    <property type="term" value="F:Hsp90 protein binding"/>
    <property type="evidence" value="ECO:0007669"/>
    <property type="project" value="InterPro"/>
</dbReference>
<dbReference type="VEuPathDB" id="FungiDB:BDEG_20162"/>
<name>A0A177W775_BATDL</name>
<dbReference type="SUPFAM" id="SSF48452">
    <property type="entry name" value="TPR-like"/>
    <property type="match status" value="1"/>
</dbReference>
<dbReference type="GO" id="GO:0006457">
    <property type="term" value="P:protein folding"/>
    <property type="evidence" value="ECO:0007669"/>
    <property type="project" value="TreeGrafter"/>
</dbReference>
<evidence type="ECO:0000256" key="3">
    <source>
        <dbReference type="ARBA" id="ARBA00023602"/>
    </source>
</evidence>
<accession>A0A177W775</accession>
<dbReference type="AlphaFoldDB" id="A0A177W775"/>
<evidence type="ECO:0000256" key="2">
    <source>
        <dbReference type="ARBA" id="ARBA00022803"/>
    </source>
</evidence>
<dbReference type="GO" id="GO:0005829">
    <property type="term" value="C:cytosol"/>
    <property type="evidence" value="ECO:0007669"/>
    <property type="project" value="TreeGrafter"/>
</dbReference>
<dbReference type="InterPro" id="IPR011990">
    <property type="entry name" value="TPR-like_helical_dom_sf"/>
</dbReference>
<dbReference type="PANTHER" id="PTHR46035:SF1">
    <property type="entry name" value="TETRATRICOPEPTIDE REPEAT PROTEIN 4"/>
    <property type="match status" value="1"/>
</dbReference>
<dbReference type="EMBL" id="DS022300">
    <property type="protein sequence ID" value="OAJ35937.1"/>
    <property type="molecule type" value="Genomic_DNA"/>
</dbReference>
<evidence type="ECO:0000259" key="5">
    <source>
        <dbReference type="Pfam" id="PF18972"/>
    </source>
</evidence>
<dbReference type="SMART" id="SM00028">
    <property type="entry name" value="TPR"/>
    <property type="match status" value="3"/>
</dbReference>
<dbReference type="CDD" id="cd21380">
    <property type="entry name" value="CTWD_Cns1"/>
    <property type="match status" value="1"/>
</dbReference>
<feature type="domain" description="Cns1/TTC4 wheel" evidence="5">
    <location>
        <begin position="267"/>
        <end position="394"/>
    </location>
</feature>
<dbReference type="InterPro" id="IPR019734">
    <property type="entry name" value="TPR_rpt"/>
</dbReference>
<dbReference type="Pfam" id="PF18972">
    <property type="entry name" value="Wheel"/>
    <property type="match status" value="1"/>
</dbReference>
<dbReference type="PROSITE" id="PS50005">
    <property type="entry name" value="TPR"/>
    <property type="match status" value="1"/>
</dbReference>
<dbReference type="OrthoDB" id="420195at2759"/>
<gene>
    <name evidence="6" type="ORF">BDEG_20162</name>
</gene>
<organism evidence="6 7">
    <name type="scientific">Batrachochytrium dendrobatidis (strain JEL423)</name>
    <dbReference type="NCBI Taxonomy" id="403673"/>
    <lineage>
        <taxon>Eukaryota</taxon>
        <taxon>Fungi</taxon>
        <taxon>Fungi incertae sedis</taxon>
        <taxon>Chytridiomycota</taxon>
        <taxon>Chytridiomycota incertae sedis</taxon>
        <taxon>Chytridiomycetes</taxon>
        <taxon>Rhizophydiales</taxon>
        <taxon>Rhizophydiales incertae sedis</taxon>
        <taxon>Batrachochytrium</taxon>
    </lineage>
</organism>
<proteinExistence type="inferred from homology"/>
<dbReference type="Proteomes" id="UP000077115">
    <property type="component" value="Unassembled WGS sequence"/>
</dbReference>
<dbReference type="eggNOG" id="KOG0551">
    <property type="taxonomic scope" value="Eukaryota"/>
</dbReference>
<feature type="repeat" description="TPR" evidence="4">
    <location>
        <begin position="116"/>
        <end position="149"/>
    </location>
</feature>
<dbReference type="GO" id="GO:0030544">
    <property type="term" value="F:Hsp70 protein binding"/>
    <property type="evidence" value="ECO:0007669"/>
    <property type="project" value="TreeGrafter"/>
</dbReference>
<comment type="similarity">
    <text evidence="3">Belongs to the TTC4 family.</text>
</comment>
<dbReference type="PANTHER" id="PTHR46035">
    <property type="entry name" value="TETRATRICOPEPTIDE REPEAT PROTEIN 4"/>
    <property type="match status" value="1"/>
</dbReference>
<dbReference type="InterPro" id="IPR044059">
    <property type="entry name" value="Csn1/TTC4_wheel"/>
</dbReference>
<dbReference type="Gene3D" id="1.25.40.10">
    <property type="entry name" value="Tetratricopeptide repeat domain"/>
    <property type="match status" value="1"/>
</dbReference>
<evidence type="ECO:0000313" key="7">
    <source>
        <dbReference type="Proteomes" id="UP000077115"/>
    </source>
</evidence>
<evidence type="ECO:0000256" key="4">
    <source>
        <dbReference type="PROSITE-ProRule" id="PRU00339"/>
    </source>
</evidence>
<evidence type="ECO:0000313" key="6">
    <source>
        <dbReference type="EMBL" id="OAJ35937.1"/>
    </source>
</evidence>
<reference evidence="6 7" key="2">
    <citation type="submission" date="2016-05" db="EMBL/GenBank/DDBJ databases">
        <title>Lineage-specific infection strategies underlie the spectrum of fungal disease in amphibians.</title>
        <authorList>
            <person name="Cuomo C.A."/>
            <person name="Farrer R.A."/>
            <person name="James T."/>
            <person name="Longcore J."/>
            <person name="Birren B."/>
        </authorList>
    </citation>
    <scope>NUCLEOTIDE SEQUENCE [LARGE SCALE GENOMIC DNA]</scope>
    <source>
        <strain evidence="6 7">JEL423</strain>
    </source>
</reference>
<dbReference type="GO" id="GO:0005634">
    <property type="term" value="C:nucleus"/>
    <property type="evidence" value="ECO:0007669"/>
    <property type="project" value="TreeGrafter"/>
</dbReference>
<sequence length="405" mass="45400">MAPVNLSEAISKMAAERAVANSGPNAPKRKTDDELVDEVLSTPLFMSRLSKDDVVENETLAALQSLQFDGTPREVAENFKHQGNAAFKEGPRKYKDAVAYYTKALAANAQDKKLDSILYSNRAAVNLEQGNYRQVLNDCAAAIRLDPKNIKALFRSTKALFALDRVDEGIDCCELGISIDPQNKSLHAELLKLKKKKQVLDDLDAKRKLREQLKRDQETQLQNAIVKQGYKLVQSVLPDADDDDDKNAAKSVLLNHPLAADHKIKFDATTSSLKFPVLFLYPEHKQSDFIAEFDENDTFYMHMETMFSEAAPWDPEHAYHPQGLDLLFETPESESLNGKKSLVSVLRSVTASNSPSQSAAHKYVYTTLKDALQHPSYRIVDGVCTFIVVVRDSKFSKSFRDYYCA</sequence>
<dbReference type="STRING" id="403673.A0A177W775"/>
<keyword evidence="1" id="KW-0677">Repeat</keyword>
<protein>
    <recommendedName>
        <fullName evidence="5">Cns1/TTC4 wheel domain-containing protein</fullName>
    </recommendedName>
</protein>
<evidence type="ECO:0000256" key="1">
    <source>
        <dbReference type="ARBA" id="ARBA00022737"/>
    </source>
</evidence>